<proteinExistence type="predicted"/>
<name>A0A2T6BDI4_9RHOB</name>
<dbReference type="PANTHER" id="PTHR37816">
    <property type="entry name" value="YALI0E33011P"/>
    <property type="match status" value="1"/>
</dbReference>
<organism evidence="1 2">
    <name type="scientific">Litoreibacter ponti</name>
    <dbReference type="NCBI Taxonomy" id="1510457"/>
    <lineage>
        <taxon>Bacteria</taxon>
        <taxon>Pseudomonadati</taxon>
        <taxon>Pseudomonadota</taxon>
        <taxon>Alphaproteobacteria</taxon>
        <taxon>Rhodobacterales</taxon>
        <taxon>Roseobacteraceae</taxon>
        <taxon>Litoreibacter</taxon>
    </lineage>
</organism>
<keyword evidence="1" id="KW-0418">Kinase</keyword>
<dbReference type="InterPro" id="IPR027417">
    <property type="entry name" value="P-loop_NTPase"/>
</dbReference>
<dbReference type="Gene3D" id="3.40.50.300">
    <property type="entry name" value="P-loop containing nucleotide triphosphate hydrolases"/>
    <property type="match status" value="1"/>
</dbReference>
<dbReference type="SUPFAM" id="SSF52540">
    <property type="entry name" value="P-loop containing nucleoside triphosphate hydrolases"/>
    <property type="match status" value="1"/>
</dbReference>
<comment type="caution">
    <text evidence="1">The sequence shown here is derived from an EMBL/GenBank/DDBJ whole genome shotgun (WGS) entry which is preliminary data.</text>
</comment>
<reference evidence="1 2" key="1">
    <citation type="submission" date="2018-04" db="EMBL/GenBank/DDBJ databases">
        <title>Genomic Encyclopedia of Archaeal and Bacterial Type Strains, Phase II (KMG-II): from individual species to whole genera.</title>
        <authorList>
            <person name="Goeker M."/>
        </authorList>
    </citation>
    <scope>NUCLEOTIDE SEQUENCE [LARGE SCALE GENOMIC DNA]</scope>
    <source>
        <strain evidence="1 2">DSM 100977</strain>
    </source>
</reference>
<dbReference type="AlphaFoldDB" id="A0A2T6BDI4"/>
<gene>
    <name evidence="1" type="ORF">C8N43_2943</name>
</gene>
<dbReference type="RefSeq" id="WP_107846499.1">
    <property type="nucleotide sequence ID" value="NZ_QBKS01000002.1"/>
</dbReference>
<dbReference type="PANTHER" id="PTHR37816:SF3">
    <property type="entry name" value="MODULATES DNA TOPOLOGY"/>
    <property type="match status" value="1"/>
</dbReference>
<dbReference type="Proteomes" id="UP000243978">
    <property type="component" value="Unassembled WGS sequence"/>
</dbReference>
<protein>
    <submittedName>
        <fullName evidence="1">Adenylate kinase family enzyme</fullName>
    </submittedName>
</protein>
<dbReference type="EMBL" id="QBKS01000002">
    <property type="protein sequence ID" value="PTX54137.1"/>
    <property type="molecule type" value="Genomic_DNA"/>
</dbReference>
<keyword evidence="2" id="KW-1185">Reference proteome</keyword>
<dbReference type="OrthoDB" id="7210594at2"/>
<accession>A0A2T6BDI4</accession>
<keyword evidence="1" id="KW-0808">Transferase</keyword>
<dbReference type="InterPro" id="IPR052922">
    <property type="entry name" value="Cytidylate_Kinase-2"/>
</dbReference>
<evidence type="ECO:0000313" key="1">
    <source>
        <dbReference type="EMBL" id="PTX54137.1"/>
    </source>
</evidence>
<sequence>MRRVMIIGQPGSGKSTLARQMGEITFLPVVHIDHIHWKSGWIERPQEEKSRLCEDVHARDAWIFEGGYSATWSSRMQRADTLIWIDLPLPLRAWRVFRRTALSYGRTRPDLPDGCPEYFSAEFWHYIWRTRHTARAGCANLFASCPETKDRHHLQSPRAVQNYLSHLTEALSVGHLGIPHR</sequence>
<dbReference type="GO" id="GO:0016301">
    <property type="term" value="F:kinase activity"/>
    <property type="evidence" value="ECO:0007669"/>
    <property type="project" value="UniProtKB-KW"/>
</dbReference>
<evidence type="ECO:0000313" key="2">
    <source>
        <dbReference type="Proteomes" id="UP000243978"/>
    </source>
</evidence>